<reference evidence="4 5" key="1">
    <citation type="submission" date="2017-04" db="EMBL/GenBank/DDBJ databases">
        <title>Genome Sequence of the Model Brown-Rot Fungus Postia placenta SB12.</title>
        <authorList>
            <consortium name="DOE Joint Genome Institute"/>
            <person name="Gaskell J."/>
            <person name="Kersten P."/>
            <person name="Larrondo L.F."/>
            <person name="Canessa P."/>
            <person name="Martinez D."/>
            <person name="Hibbett D."/>
            <person name="Schmoll M."/>
            <person name="Kubicek C.P."/>
            <person name="Martinez A.T."/>
            <person name="Yadav J."/>
            <person name="Master E."/>
            <person name="Magnuson J.K."/>
            <person name="James T."/>
            <person name="Yaver D."/>
            <person name="Berka R."/>
            <person name="Labutti K."/>
            <person name="Lipzen A."/>
            <person name="Aerts A."/>
            <person name="Barry K."/>
            <person name="Henrissat B."/>
            <person name="Blanchette R."/>
            <person name="Grigoriev I."/>
            <person name="Cullen D."/>
        </authorList>
    </citation>
    <scope>NUCLEOTIDE SEQUENCE [LARGE SCALE GENOMIC DNA]</scope>
    <source>
        <strain evidence="4 5">MAD-698-R-SB12</strain>
    </source>
</reference>
<dbReference type="SMART" id="SM00360">
    <property type="entry name" value="RRM"/>
    <property type="match status" value="2"/>
</dbReference>
<dbReference type="GeneID" id="36330851"/>
<evidence type="ECO:0000256" key="1">
    <source>
        <dbReference type="ARBA" id="ARBA00022884"/>
    </source>
</evidence>
<dbReference type="STRING" id="670580.A0A1X6MXT0"/>
<protein>
    <recommendedName>
        <fullName evidence="3">RRM domain-containing protein</fullName>
    </recommendedName>
</protein>
<dbReference type="SUPFAM" id="SSF54928">
    <property type="entry name" value="RNA-binding domain, RBD"/>
    <property type="match status" value="1"/>
</dbReference>
<dbReference type="GO" id="GO:1990904">
    <property type="term" value="C:ribonucleoprotein complex"/>
    <property type="evidence" value="ECO:0007669"/>
    <property type="project" value="TreeGrafter"/>
</dbReference>
<dbReference type="GO" id="GO:0005634">
    <property type="term" value="C:nucleus"/>
    <property type="evidence" value="ECO:0007669"/>
    <property type="project" value="TreeGrafter"/>
</dbReference>
<dbReference type="PANTHER" id="PTHR23003:SF3">
    <property type="entry name" value="FI21236P1-RELATED"/>
    <property type="match status" value="1"/>
</dbReference>
<dbReference type="Gene3D" id="3.30.70.330">
    <property type="match status" value="2"/>
</dbReference>
<dbReference type="InterPro" id="IPR035979">
    <property type="entry name" value="RBD_domain_sf"/>
</dbReference>
<dbReference type="AlphaFoldDB" id="A0A1X6MXT0"/>
<accession>A0A1X6MXT0</accession>
<evidence type="ECO:0000259" key="3">
    <source>
        <dbReference type="PROSITE" id="PS50102"/>
    </source>
</evidence>
<dbReference type="InterPro" id="IPR012677">
    <property type="entry name" value="Nucleotide-bd_a/b_plait_sf"/>
</dbReference>
<feature type="domain" description="RRM" evidence="3">
    <location>
        <begin position="18"/>
        <end position="95"/>
    </location>
</feature>
<dbReference type="PROSITE" id="PS50102">
    <property type="entry name" value="RRM"/>
    <property type="match status" value="2"/>
</dbReference>
<dbReference type="InterPro" id="IPR050374">
    <property type="entry name" value="RRT5_SRSF_SR"/>
</dbReference>
<dbReference type="EMBL" id="KZ110599">
    <property type="protein sequence ID" value="OSX61184.1"/>
    <property type="molecule type" value="Genomic_DNA"/>
</dbReference>
<keyword evidence="5" id="KW-1185">Reference proteome</keyword>
<evidence type="ECO:0000313" key="5">
    <source>
        <dbReference type="Proteomes" id="UP000194127"/>
    </source>
</evidence>
<dbReference type="Proteomes" id="UP000194127">
    <property type="component" value="Unassembled WGS sequence"/>
</dbReference>
<dbReference type="GO" id="GO:0005737">
    <property type="term" value="C:cytoplasm"/>
    <property type="evidence" value="ECO:0007669"/>
    <property type="project" value="TreeGrafter"/>
</dbReference>
<dbReference type="RefSeq" id="XP_024337978.1">
    <property type="nucleotide sequence ID" value="XM_024485902.1"/>
</dbReference>
<dbReference type="Pfam" id="PF00076">
    <property type="entry name" value="RRM_1"/>
    <property type="match status" value="2"/>
</dbReference>
<gene>
    <name evidence="4" type="ORF">POSPLADRAFT_1146241</name>
</gene>
<keyword evidence="1 2" id="KW-0694">RNA-binding</keyword>
<evidence type="ECO:0000256" key="2">
    <source>
        <dbReference type="PROSITE-ProRule" id="PRU00176"/>
    </source>
</evidence>
<feature type="domain" description="RRM" evidence="3">
    <location>
        <begin position="147"/>
        <end position="255"/>
    </location>
</feature>
<sequence>MTSSAAAAPPPGGRDTRTQLFVGNLPYRVRWQDLKDLFRRAGTVLRADVALGPDNRSRGHGTVLLATQDDAERAVALFQGWAWQGRVLEVRKDRAGVGGAGAGRPSVSILDTAKSRTFWGAIRARRATRPRDRACASSLGRLPGASPALRGASLPFHIQWQDLKDLFRQAGAISRADVALGADGRSRGFGTVSFANEADAERAVRMFNGYVVPVLCLVPSGMRSASLPPACMHFLCATDPLCATHTQVRVQRARAQGAL</sequence>
<proteinExistence type="predicted"/>
<dbReference type="GO" id="GO:0003729">
    <property type="term" value="F:mRNA binding"/>
    <property type="evidence" value="ECO:0007669"/>
    <property type="project" value="TreeGrafter"/>
</dbReference>
<evidence type="ECO:0000313" key="4">
    <source>
        <dbReference type="EMBL" id="OSX61184.1"/>
    </source>
</evidence>
<name>A0A1X6MXT0_9APHY</name>
<dbReference type="OrthoDB" id="1049195at2759"/>
<organism evidence="4 5">
    <name type="scientific">Postia placenta MAD-698-R-SB12</name>
    <dbReference type="NCBI Taxonomy" id="670580"/>
    <lineage>
        <taxon>Eukaryota</taxon>
        <taxon>Fungi</taxon>
        <taxon>Dikarya</taxon>
        <taxon>Basidiomycota</taxon>
        <taxon>Agaricomycotina</taxon>
        <taxon>Agaricomycetes</taxon>
        <taxon>Polyporales</taxon>
        <taxon>Adustoporiaceae</taxon>
        <taxon>Rhodonia</taxon>
    </lineage>
</organism>
<dbReference type="FunFam" id="3.30.70.330:FF:000145">
    <property type="entry name" value="Putative RNP domain-containing protein"/>
    <property type="match status" value="1"/>
</dbReference>
<dbReference type="PANTHER" id="PTHR23003">
    <property type="entry name" value="RNA RECOGNITION MOTIF RRM DOMAIN CONTAINING PROTEIN"/>
    <property type="match status" value="1"/>
</dbReference>
<dbReference type="InterPro" id="IPR000504">
    <property type="entry name" value="RRM_dom"/>
</dbReference>